<sequence length="141" mass="15881">MEAGFKGNTRITEILIYAGAEMEALHDAVFGCQLEAVNLLLYRNINVNGKSKAGWTPLRLAAGIWTDGVAPLLQKNALELFFLGIDTTDLKIDDESIDTVKQGYLMLYEWFRNCDSEIRTRNIDGMSVIRHKVNFRVTVVV</sequence>
<dbReference type="EMBL" id="OX597819">
    <property type="protein sequence ID" value="CAI9723786.1"/>
    <property type="molecule type" value="Genomic_DNA"/>
</dbReference>
<name>A0AA36F306_OCTVU</name>
<dbReference type="Gene3D" id="1.25.40.20">
    <property type="entry name" value="Ankyrin repeat-containing domain"/>
    <property type="match status" value="1"/>
</dbReference>
<protein>
    <submittedName>
        <fullName evidence="1">Uncharacterized protein</fullName>
    </submittedName>
</protein>
<gene>
    <name evidence="1" type="ORF">OCTVUL_1B014247</name>
</gene>
<dbReference type="SUPFAM" id="SSF48403">
    <property type="entry name" value="Ankyrin repeat"/>
    <property type="match status" value="1"/>
</dbReference>
<proteinExistence type="predicted"/>
<reference evidence="1" key="1">
    <citation type="submission" date="2023-08" db="EMBL/GenBank/DDBJ databases">
        <authorList>
            <person name="Alioto T."/>
            <person name="Alioto T."/>
            <person name="Gomez Garrido J."/>
        </authorList>
    </citation>
    <scope>NUCLEOTIDE SEQUENCE</scope>
</reference>
<dbReference type="Proteomes" id="UP001162480">
    <property type="component" value="Chromosome 6"/>
</dbReference>
<evidence type="ECO:0000313" key="1">
    <source>
        <dbReference type="EMBL" id="CAI9723786.1"/>
    </source>
</evidence>
<dbReference type="AlphaFoldDB" id="A0AA36F306"/>
<accession>A0AA36F306</accession>
<keyword evidence="2" id="KW-1185">Reference proteome</keyword>
<dbReference type="InterPro" id="IPR036770">
    <property type="entry name" value="Ankyrin_rpt-contain_sf"/>
</dbReference>
<organism evidence="1 2">
    <name type="scientific">Octopus vulgaris</name>
    <name type="common">Common octopus</name>
    <dbReference type="NCBI Taxonomy" id="6645"/>
    <lineage>
        <taxon>Eukaryota</taxon>
        <taxon>Metazoa</taxon>
        <taxon>Spiralia</taxon>
        <taxon>Lophotrochozoa</taxon>
        <taxon>Mollusca</taxon>
        <taxon>Cephalopoda</taxon>
        <taxon>Coleoidea</taxon>
        <taxon>Octopodiformes</taxon>
        <taxon>Octopoda</taxon>
        <taxon>Incirrata</taxon>
        <taxon>Octopodidae</taxon>
        <taxon>Octopus</taxon>
    </lineage>
</organism>
<evidence type="ECO:0000313" key="2">
    <source>
        <dbReference type="Proteomes" id="UP001162480"/>
    </source>
</evidence>